<dbReference type="GO" id="GO:0005524">
    <property type="term" value="F:ATP binding"/>
    <property type="evidence" value="ECO:0007669"/>
    <property type="project" value="UniProtKB-KW"/>
</dbReference>
<comment type="similarity">
    <text evidence="1 5">Belongs to the 5-formyltetrahydrofolate cyclo-ligase family.</text>
</comment>
<evidence type="ECO:0000313" key="6">
    <source>
        <dbReference type="EMBL" id="KIL45993.1"/>
    </source>
</evidence>
<reference evidence="6 7" key="1">
    <citation type="submission" date="2015-01" db="EMBL/GenBank/DDBJ databases">
        <title>Jeotgalibacillus campisalis genome sequencing.</title>
        <authorList>
            <person name="Goh K.M."/>
            <person name="Chan K.-G."/>
            <person name="Yaakop A.S."/>
            <person name="Ee R."/>
            <person name="Gan H.M."/>
            <person name="Chan C.S."/>
        </authorList>
    </citation>
    <scope>NUCLEOTIDE SEQUENCE [LARGE SCALE GENOMIC DNA]</scope>
    <source>
        <strain evidence="6 7">SF-57</strain>
    </source>
</reference>
<organism evidence="6 7">
    <name type="scientific">Jeotgalibacillus campisalis</name>
    <dbReference type="NCBI Taxonomy" id="220754"/>
    <lineage>
        <taxon>Bacteria</taxon>
        <taxon>Bacillati</taxon>
        <taxon>Bacillota</taxon>
        <taxon>Bacilli</taxon>
        <taxon>Bacillales</taxon>
        <taxon>Caryophanaceae</taxon>
        <taxon>Jeotgalibacillus</taxon>
    </lineage>
</organism>
<feature type="binding site" evidence="4">
    <location>
        <begin position="132"/>
        <end position="140"/>
    </location>
    <ligand>
        <name>ATP</name>
        <dbReference type="ChEBI" id="CHEBI:30616"/>
    </ligand>
</feature>
<dbReference type="GO" id="GO:0009396">
    <property type="term" value="P:folic acid-containing compound biosynthetic process"/>
    <property type="evidence" value="ECO:0007669"/>
    <property type="project" value="TreeGrafter"/>
</dbReference>
<dbReference type="AlphaFoldDB" id="A0A0C2VPT1"/>
<dbReference type="SUPFAM" id="SSF100950">
    <property type="entry name" value="NagB/RpiA/CoA transferase-like"/>
    <property type="match status" value="1"/>
</dbReference>
<dbReference type="InterPro" id="IPR037171">
    <property type="entry name" value="NagB/RpiA_transferase-like"/>
</dbReference>
<dbReference type="PANTHER" id="PTHR23407:SF1">
    <property type="entry name" value="5-FORMYLTETRAHYDROFOLATE CYCLO-LIGASE"/>
    <property type="match status" value="1"/>
</dbReference>
<feature type="binding site" evidence="4">
    <location>
        <begin position="3"/>
        <end position="7"/>
    </location>
    <ligand>
        <name>ATP</name>
        <dbReference type="ChEBI" id="CHEBI:30616"/>
    </ligand>
</feature>
<accession>A0A0C2VPT1</accession>
<keyword evidence="3 4" id="KW-0067">ATP-binding</keyword>
<dbReference type="EMBL" id="JXRR01000017">
    <property type="protein sequence ID" value="KIL45993.1"/>
    <property type="molecule type" value="Genomic_DNA"/>
</dbReference>
<keyword evidence="5" id="KW-0479">Metal-binding</keyword>
<dbReference type="Pfam" id="PF01812">
    <property type="entry name" value="5-FTHF_cyc-lig"/>
    <property type="match status" value="1"/>
</dbReference>
<gene>
    <name evidence="6" type="ORF">KR50_26680</name>
</gene>
<dbReference type="EC" id="6.3.3.2" evidence="5"/>
<evidence type="ECO:0000313" key="7">
    <source>
        <dbReference type="Proteomes" id="UP000031972"/>
    </source>
</evidence>
<evidence type="ECO:0000256" key="1">
    <source>
        <dbReference type="ARBA" id="ARBA00010638"/>
    </source>
</evidence>
<dbReference type="GO" id="GO:0046872">
    <property type="term" value="F:metal ion binding"/>
    <property type="evidence" value="ECO:0007669"/>
    <property type="project" value="UniProtKB-KW"/>
</dbReference>
<comment type="catalytic activity">
    <reaction evidence="5">
        <text>(6S)-5-formyl-5,6,7,8-tetrahydrofolate + ATP = (6R)-5,10-methenyltetrahydrofolate + ADP + phosphate</text>
        <dbReference type="Rhea" id="RHEA:10488"/>
        <dbReference type="ChEBI" id="CHEBI:30616"/>
        <dbReference type="ChEBI" id="CHEBI:43474"/>
        <dbReference type="ChEBI" id="CHEBI:57455"/>
        <dbReference type="ChEBI" id="CHEBI:57457"/>
        <dbReference type="ChEBI" id="CHEBI:456216"/>
        <dbReference type="EC" id="6.3.3.2"/>
    </reaction>
</comment>
<dbReference type="GO" id="GO:0030272">
    <property type="term" value="F:5-formyltetrahydrofolate cyclo-ligase activity"/>
    <property type="evidence" value="ECO:0007669"/>
    <property type="project" value="UniProtKB-EC"/>
</dbReference>
<comment type="caution">
    <text evidence="6">The sequence shown here is derived from an EMBL/GenBank/DDBJ whole genome shotgun (WGS) entry which is preliminary data.</text>
</comment>
<dbReference type="OrthoDB" id="9801938at2"/>
<proteinExistence type="inferred from homology"/>
<dbReference type="InterPro" id="IPR024185">
    <property type="entry name" value="FTHF_cligase-like_sf"/>
</dbReference>
<evidence type="ECO:0000256" key="5">
    <source>
        <dbReference type="RuleBase" id="RU361279"/>
    </source>
</evidence>
<comment type="cofactor">
    <cofactor evidence="5">
        <name>Mg(2+)</name>
        <dbReference type="ChEBI" id="CHEBI:18420"/>
    </cofactor>
</comment>
<sequence>MNKYALRKQISSKLQKIDGDSHYERSIKIHESLFRTNVWKQSQSIGVTISRTPEIDTYSIIKRAWLEGKKVSVPKCKPADRSMIFYRIESFNDVEPSFYGLLEPVETLNRTKSSEIDLMIVPGLAYTKTGYRLGYGGGYYDRYLPNYGGVTLSLCFDEQLVEDLPVENHDQPVEMLIGEDFVLASNLSSD</sequence>
<feature type="binding site" evidence="4">
    <location>
        <position position="49"/>
    </location>
    <ligand>
        <name>substrate</name>
    </ligand>
</feature>
<keyword evidence="5" id="KW-0460">Magnesium</keyword>
<evidence type="ECO:0000256" key="4">
    <source>
        <dbReference type="PIRSR" id="PIRSR006806-1"/>
    </source>
</evidence>
<keyword evidence="7" id="KW-1185">Reference proteome</keyword>
<protein>
    <recommendedName>
        <fullName evidence="5">5-formyltetrahydrofolate cyclo-ligase</fullName>
        <ecNumber evidence="5">6.3.3.2</ecNumber>
    </recommendedName>
</protein>
<feature type="binding site" evidence="4">
    <location>
        <position position="54"/>
    </location>
    <ligand>
        <name>substrate</name>
    </ligand>
</feature>
<dbReference type="PIRSF" id="PIRSF006806">
    <property type="entry name" value="FTHF_cligase"/>
    <property type="match status" value="1"/>
</dbReference>
<keyword evidence="2 4" id="KW-0547">Nucleotide-binding</keyword>
<dbReference type="RefSeq" id="WP_041059313.1">
    <property type="nucleotide sequence ID" value="NZ_JXRR01000017.1"/>
</dbReference>
<evidence type="ECO:0000256" key="3">
    <source>
        <dbReference type="ARBA" id="ARBA00022840"/>
    </source>
</evidence>
<dbReference type="Gene3D" id="3.40.50.10420">
    <property type="entry name" value="NagB/RpiA/CoA transferase-like"/>
    <property type="match status" value="1"/>
</dbReference>
<dbReference type="NCBIfam" id="TIGR02727">
    <property type="entry name" value="MTHFS_bact"/>
    <property type="match status" value="1"/>
</dbReference>
<name>A0A0C2VPT1_9BACL</name>
<dbReference type="GO" id="GO:0035999">
    <property type="term" value="P:tetrahydrofolate interconversion"/>
    <property type="evidence" value="ECO:0007669"/>
    <property type="project" value="TreeGrafter"/>
</dbReference>
<dbReference type="Proteomes" id="UP000031972">
    <property type="component" value="Unassembled WGS sequence"/>
</dbReference>
<evidence type="ECO:0000256" key="2">
    <source>
        <dbReference type="ARBA" id="ARBA00022741"/>
    </source>
</evidence>
<dbReference type="PANTHER" id="PTHR23407">
    <property type="entry name" value="ATPASE INHIBITOR/5-FORMYLTETRAHYDROFOLATE CYCLO-LIGASE"/>
    <property type="match status" value="1"/>
</dbReference>
<dbReference type="InterPro" id="IPR002698">
    <property type="entry name" value="FTHF_cligase"/>
</dbReference>
<dbReference type="PATRIC" id="fig|220754.4.peg.2684"/>